<accession>A0ABT1HGK3</accession>
<gene>
    <name evidence="1" type="ORF">LX13_002830</name>
</gene>
<proteinExistence type="predicted"/>
<dbReference type="RefSeq" id="WP_253661995.1">
    <property type="nucleotide sequence ID" value="NZ_BAAAJQ010000001.1"/>
</dbReference>
<comment type="caution">
    <text evidence="1">The sequence shown here is derived from an EMBL/GenBank/DDBJ whole genome shotgun (WGS) entry which is preliminary data.</text>
</comment>
<name>A0ABT1HGK3_9NOCA</name>
<dbReference type="EMBL" id="JAMTCJ010000003">
    <property type="protein sequence ID" value="MCP2177002.1"/>
    <property type="molecule type" value="Genomic_DNA"/>
</dbReference>
<protein>
    <submittedName>
        <fullName evidence="1">Uncharacterized protein</fullName>
    </submittedName>
</protein>
<reference evidence="1 2" key="1">
    <citation type="submission" date="2022-06" db="EMBL/GenBank/DDBJ databases">
        <title>Genomic Encyclopedia of Archaeal and Bacterial Type Strains, Phase II (KMG-II): from individual species to whole genera.</title>
        <authorList>
            <person name="Goeker M."/>
        </authorList>
    </citation>
    <scope>NUCLEOTIDE SEQUENCE [LARGE SCALE GENOMIC DNA]</scope>
    <source>
        <strain evidence="1 2">DSM 44693</strain>
    </source>
</reference>
<organism evidence="1 2">
    <name type="scientific">Williamsia maris</name>
    <dbReference type="NCBI Taxonomy" id="72806"/>
    <lineage>
        <taxon>Bacteria</taxon>
        <taxon>Bacillati</taxon>
        <taxon>Actinomycetota</taxon>
        <taxon>Actinomycetes</taxon>
        <taxon>Mycobacteriales</taxon>
        <taxon>Nocardiaceae</taxon>
        <taxon>Williamsia</taxon>
    </lineage>
</organism>
<keyword evidence="2" id="KW-1185">Reference proteome</keyword>
<sequence length="165" mass="17322">MMRDLNGHEVPTSRVRRLLGRLGGGGAADAELTAADPDLIVVAESFDDSAASSAVLEDSQWRSEEQAVVRHILTVPEGRVDEAVATAAQDGYERVDVSGLAEVAQGPGVSGTVGAGVAEHTLLGLARPQLVDALHCSQERSRMAGLGARHDGTVLGWQVLQRPPR</sequence>
<dbReference type="Proteomes" id="UP001206895">
    <property type="component" value="Unassembled WGS sequence"/>
</dbReference>
<evidence type="ECO:0000313" key="1">
    <source>
        <dbReference type="EMBL" id="MCP2177002.1"/>
    </source>
</evidence>
<evidence type="ECO:0000313" key="2">
    <source>
        <dbReference type="Proteomes" id="UP001206895"/>
    </source>
</evidence>